<accession>A0A2A2M321</accession>
<dbReference type="Proteomes" id="UP000218231">
    <property type="component" value="Unassembled WGS sequence"/>
</dbReference>
<gene>
    <name evidence="2" type="ORF">WR25_25556</name>
</gene>
<comment type="caution">
    <text evidence="2">The sequence shown here is derived from an EMBL/GenBank/DDBJ whole genome shotgun (WGS) entry which is preliminary data.</text>
</comment>
<evidence type="ECO:0000256" key="1">
    <source>
        <dbReference type="SAM" id="MobiDB-lite"/>
    </source>
</evidence>
<dbReference type="AlphaFoldDB" id="A0A2A2M321"/>
<organism evidence="2 3">
    <name type="scientific">Diploscapter pachys</name>
    <dbReference type="NCBI Taxonomy" id="2018661"/>
    <lineage>
        <taxon>Eukaryota</taxon>
        <taxon>Metazoa</taxon>
        <taxon>Ecdysozoa</taxon>
        <taxon>Nematoda</taxon>
        <taxon>Chromadorea</taxon>
        <taxon>Rhabditida</taxon>
        <taxon>Rhabditina</taxon>
        <taxon>Rhabditomorpha</taxon>
        <taxon>Rhabditoidea</taxon>
        <taxon>Rhabditidae</taxon>
        <taxon>Diploscapter</taxon>
    </lineage>
</organism>
<dbReference type="EMBL" id="LIAE01005966">
    <property type="protein sequence ID" value="PAV92840.1"/>
    <property type="molecule type" value="Genomic_DNA"/>
</dbReference>
<feature type="compositionally biased region" description="Basic and acidic residues" evidence="1">
    <location>
        <begin position="355"/>
        <end position="365"/>
    </location>
</feature>
<keyword evidence="3" id="KW-1185">Reference proteome</keyword>
<name>A0A2A2M321_9BILA</name>
<evidence type="ECO:0000313" key="2">
    <source>
        <dbReference type="EMBL" id="PAV92840.1"/>
    </source>
</evidence>
<feature type="region of interest" description="Disordered" evidence="1">
    <location>
        <begin position="350"/>
        <end position="392"/>
    </location>
</feature>
<feature type="compositionally biased region" description="Low complexity" evidence="1">
    <location>
        <begin position="372"/>
        <end position="392"/>
    </location>
</feature>
<protein>
    <submittedName>
        <fullName evidence="2">Uncharacterized protein</fullName>
    </submittedName>
</protein>
<evidence type="ECO:0000313" key="3">
    <source>
        <dbReference type="Proteomes" id="UP000218231"/>
    </source>
</evidence>
<reference evidence="2" key="1">
    <citation type="journal article" date="2017" name="Curr. Biol.">
        <title>Genome architecture and evolution of a unichromosomal asexual nematode.</title>
        <authorList>
            <person name="Fradin H."/>
            <person name="Zegar C."/>
            <person name="Gutwein M."/>
            <person name="Lucas J."/>
            <person name="Kovtun M."/>
            <person name="Corcoran D."/>
            <person name="Baugh L.R."/>
            <person name="Kiontke K."/>
            <person name="Gunsalus K."/>
            <person name="Fitch D.H."/>
            <person name="Piano F."/>
        </authorList>
    </citation>
    <scope>NUCLEOTIDE SEQUENCE [LARGE SCALE GENOMIC DNA]</scope>
    <source>
        <strain evidence="2">PF1309</strain>
    </source>
</reference>
<feature type="compositionally biased region" description="Low complexity" evidence="1">
    <location>
        <begin position="46"/>
        <end position="64"/>
    </location>
</feature>
<proteinExistence type="predicted"/>
<sequence>MLSTPPAIPNAASPQRIACARLPTAFSPDPHRRLTVAPGTPSGRPASSTAMRATSTSSTAPQSTDGLRSISARNGIAARSSARTLASAPFNLPIGVRIASQMKASGIGRPLQRLPKGVAPNGVCRQAATGRRASLCLGAPLDQQAVQPLRDMPAPAEQDRADQDRAGIAQLRHQRPRHWATRRLRLDHGDDDIDRLRQLDPLITHCHRRRGDDDIIEPLAQLGEQAHVAPLQRTGRGADDRRHHVFERFEFQARGGLRHRRIAGEADEQHARAGATRHRAAQAQCGGLQAHPRTRRDQQHRPPAALMVRVDRRDQPAVIARHALTLLGDRGGEHGQAQRPLDLHRGQEGFAQAAGDEHRRTRDQDAGEDAAGDQQQRRIAARAPVRPATTAT</sequence>
<feature type="region of interest" description="Disordered" evidence="1">
    <location>
        <begin position="22"/>
        <end position="68"/>
    </location>
</feature>